<dbReference type="InterPro" id="IPR023393">
    <property type="entry name" value="START-like_dom_sf"/>
</dbReference>
<gene>
    <name evidence="3" type="ORF">BCY91_08955</name>
</gene>
<accession>A0A419S337</accession>
<dbReference type="OrthoDB" id="118413at2"/>
<name>A0A419S337_9SPHI</name>
<proteinExistence type="inferred from homology"/>
<dbReference type="SUPFAM" id="SSF55961">
    <property type="entry name" value="Bet v1-like"/>
    <property type="match status" value="1"/>
</dbReference>
<dbReference type="Proteomes" id="UP000283433">
    <property type="component" value="Unassembled WGS sequence"/>
</dbReference>
<dbReference type="RefSeq" id="WP_120182599.1">
    <property type="nucleotide sequence ID" value="NZ_MBTA01000027.1"/>
</dbReference>
<evidence type="ECO:0000313" key="3">
    <source>
        <dbReference type="EMBL" id="RKD13694.1"/>
    </source>
</evidence>
<comment type="similarity">
    <text evidence="1">Belongs to the AHA1 family.</text>
</comment>
<evidence type="ECO:0000313" key="4">
    <source>
        <dbReference type="Proteomes" id="UP000283433"/>
    </source>
</evidence>
<feature type="domain" description="Activator of Hsp90 ATPase homologue 1/2-like C-terminal" evidence="2">
    <location>
        <begin position="22"/>
        <end position="148"/>
    </location>
</feature>
<dbReference type="Pfam" id="PF08327">
    <property type="entry name" value="AHSA1"/>
    <property type="match status" value="1"/>
</dbReference>
<protein>
    <submittedName>
        <fullName evidence="3">ATPase</fullName>
    </submittedName>
</protein>
<sequence length="153" mass="17485">MQKTNVHAPEGQPCIFITREFDLPVALLFKAHAQAQLLAQWMGTNVIKLENKKHGSFQFETEHNGNVVFSAHGTIHDVVENKKIVRTFEMHNSDVGVQLEYLDFEELGKEKSKLSIQINFKSMEHRAAQLKMPFAYGLNSAHQRLQEIGNQLK</sequence>
<dbReference type="EMBL" id="MBTA01000027">
    <property type="protein sequence ID" value="RKD13694.1"/>
    <property type="molecule type" value="Genomic_DNA"/>
</dbReference>
<dbReference type="AlphaFoldDB" id="A0A419S337"/>
<dbReference type="Gene3D" id="3.30.530.20">
    <property type="match status" value="1"/>
</dbReference>
<evidence type="ECO:0000256" key="1">
    <source>
        <dbReference type="ARBA" id="ARBA00006817"/>
    </source>
</evidence>
<dbReference type="InterPro" id="IPR013538">
    <property type="entry name" value="ASHA1/2-like_C"/>
</dbReference>
<keyword evidence="4" id="KW-1185">Reference proteome</keyword>
<organism evidence="3 4">
    <name type="scientific">Pelobium manganitolerans</name>
    <dbReference type="NCBI Taxonomy" id="1842495"/>
    <lineage>
        <taxon>Bacteria</taxon>
        <taxon>Pseudomonadati</taxon>
        <taxon>Bacteroidota</taxon>
        <taxon>Sphingobacteriia</taxon>
        <taxon>Sphingobacteriales</taxon>
        <taxon>Sphingobacteriaceae</taxon>
        <taxon>Pelobium</taxon>
    </lineage>
</organism>
<evidence type="ECO:0000259" key="2">
    <source>
        <dbReference type="Pfam" id="PF08327"/>
    </source>
</evidence>
<reference evidence="3 4" key="1">
    <citation type="submission" date="2016-07" db="EMBL/GenBank/DDBJ databases">
        <title>Genome of Pelobium manganitolerans.</title>
        <authorList>
            <person name="Wu S."/>
            <person name="Wang G."/>
        </authorList>
    </citation>
    <scope>NUCLEOTIDE SEQUENCE [LARGE SCALE GENOMIC DNA]</scope>
    <source>
        <strain evidence="3 4">YS-25</strain>
    </source>
</reference>
<comment type="caution">
    <text evidence="3">The sequence shown here is derived from an EMBL/GenBank/DDBJ whole genome shotgun (WGS) entry which is preliminary data.</text>
</comment>